<sequence length="423" mass="46703">MTIVLSWVLLSLVARTLERSWWSPGALISLLFTVNAIGTEVFAPEYYDSLGANLLLELFALCMVVGSVLGQSVTGRESGPIRAVVARRWGFIAFGSVFAILSFGITLQVVGARFGELISPASLMNIAQSATQHRYKEGFDFPVYYNICNALVLTYSMVAASHFVAARRVDVLMLAPVLLYSASNVLVTTRAPILYLITLMLFAAVFTGRSLTGRFIPMFSARFLAVFGLLAGVVAGLFFYFQVLRFGESSQRSSADVWLHLRRWPWGSLPGFSLWHDGMGGTTPEHHVGYYTFMGIYDNLGIEPRTVGGYSDYVYLTVNEPGNIYTAFRGMVLDFGRLGTGVVMLCIGFIGSIASRHQVFSARWALVVYVGVSSFVVWTFVISFWAFTANLLGLAAFPIVQRVFCDRTVKLQKAKDDVEQSIN</sequence>
<feature type="transmembrane region" description="Helical" evidence="1">
    <location>
        <begin position="223"/>
        <end position="243"/>
    </location>
</feature>
<dbReference type="Proteomes" id="UP001596135">
    <property type="component" value="Unassembled WGS sequence"/>
</dbReference>
<feature type="transmembrane region" description="Helical" evidence="1">
    <location>
        <begin position="143"/>
        <end position="164"/>
    </location>
</feature>
<dbReference type="RefSeq" id="WP_379155665.1">
    <property type="nucleotide sequence ID" value="NZ_JBHSRJ010000005.1"/>
</dbReference>
<evidence type="ECO:0000313" key="3">
    <source>
        <dbReference type="Proteomes" id="UP001596135"/>
    </source>
</evidence>
<dbReference type="NCBIfam" id="TIGR04370">
    <property type="entry name" value="glyco_rpt_poly"/>
    <property type="match status" value="1"/>
</dbReference>
<keyword evidence="1" id="KW-0812">Transmembrane</keyword>
<name>A0ABW1LKA1_9ACTN</name>
<organism evidence="2 3">
    <name type="scientific">Nocardioides hankookensis</name>
    <dbReference type="NCBI Taxonomy" id="443157"/>
    <lineage>
        <taxon>Bacteria</taxon>
        <taxon>Bacillati</taxon>
        <taxon>Actinomycetota</taxon>
        <taxon>Actinomycetes</taxon>
        <taxon>Propionibacteriales</taxon>
        <taxon>Nocardioidaceae</taxon>
        <taxon>Nocardioides</taxon>
    </lineage>
</organism>
<keyword evidence="1" id="KW-1133">Transmembrane helix</keyword>
<evidence type="ECO:0000313" key="2">
    <source>
        <dbReference type="EMBL" id="MFC6044356.1"/>
    </source>
</evidence>
<feature type="transmembrane region" description="Helical" evidence="1">
    <location>
        <begin position="50"/>
        <end position="69"/>
    </location>
</feature>
<feature type="transmembrane region" description="Helical" evidence="1">
    <location>
        <begin position="335"/>
        <end position="354"/>
    </location>
</feature>
<comment type="caution">
    <text evidence="2">The sequence shown here is derived from an EMBL/GenBank/DDBJ whole genome shotgun (WGS) entry which is preliminary data.</text>
</comment>
<feature type="transmembrane region" description="Helical" evidence="1">
    <location>
        <begin position="366"/>
        <end position="387"/>
    </location>
</feature>
<feature type="transmembrane region" description="Helical" evidence="1">
    <location>
        <begin position="193"/>
        <end position="211"/>
    </location>
</feature>
<keyword evidence="1" id="KW-0472">Membrane</keyword>
<gene>
    <name evidence="2" type="ORF">ACFPYL_14800</name>
</gene>
<accession>A0ABW1LKA1</accession>
<evidence type="ECO:0000256" key="1">
    <source>
        <dbReference type="SAM" id="Phobius"/>
    </source>
</evidence>
<keyword evidence="3" id="KW-1185">Reference proteome</keyword>
<reference evidence="3" key="1">
    <citation type="journal article" date="2019" name="Int. J. Syst. Evol. Microbiol.">
        <title>The Global Catalogue of Microorganisms (GCM) 10K type strain sequencing project: providing services to taxonomists for standard genome sequencing and annotation.</title>
        <authorList>
            <consortium name="The Broad Institute Genomics Platform"/>
            <consortium name="The Broad Institute Genome Sequencing Center for Infectious Disease"/>
            <person name="Wu L."/>
            <person name="Ma J."/>
        </authorList>
    </citation>
    <scope>NUCLEOTIDE SEQUENCE [LARGE SCALE GENOMIC DNA]</scope>
    <source>
        <strain evidence="3">CCUG 54522</strain>
    </source>
</reference>
<protein>
    <submittedName>
        <fullName evidence="2">O-antigen polymerase</fullName>
    </submittedName>
</protein>
<dbReference type="EMBL" id="JBHSRJ010000005">
    <property type="protein sequence ID" value="MFC6044356.1"/>
    <property type="molecule type" value="Genomic_DNA"/>
</dbReference>
<feature type="transmembrane region" description="Helical" evidence="1">
    <location>
        <begin position="89"/>
        <end position="110"/>
    </location>
</feature>
<proteinExistence type="predicted"/>